<dbReference type="EMBL" id="JBBMFV010000004">
    <property type="protein sequence ID" value="MEO3941670.1"/>
    <property type="molecule type" value="Genomic_DNA"/>
</dbReference>
<protein>
    <submittedName>
        <fullName evidence="1">Uncharacterized protein</fullName>
    </submittedName>
</protein>
<proteinExistence type="predicted"/>
<evidence type="ECO:0000313" key="1">
    <source>
        <dbReference type="EMBL" id="MEO3941670.1"/>
    </source>
</evidence>
<evidence type="ECO:0000313" key="2">
    <source>
        <dbReference type="Proteomes" id="UP001448614"/>
    </source>
</evidence>
<comment type="caution">
    <text evidence="1">The sequence shown here is derived from an EMBL/GenBank/DDBJ whole genome shotgun (WGS) entry which is preliminary data.</text>
</comment>
<name>A0ABV0GSV4_PAENI</name>
<sequence>MATLIQAESISEAWLKSLEFTNAQQNGKAVHLLTSVADPSRPEDPQIRSAVDRILTPTTKRASVQSVDTIANTIFPISLYPDPGISWSSESSTDSSLVESAAEKLYSNYATIFSNLQKAHRENTKGTYFSRMISWPGKTMNGYNQLEKRLQHLRGKKADRVTAFNASDMALTEPGGDSSEINIYAVSDHRVRSFPCLVHIDIGVFAGKVNLLGVYRHQMLIQKGYGNLIGLARLQKFIAQQSGYGLGELAVQATFACAEQQFFTKRGVNELVATKLQGAFEI</sequence>
<dbReference type="SUPFAM" id="SSF55831">
    <property type="entry name" value="Thymidylate synthase/dCMP hydroxymethylase"/>
    <property type="match status" value="1"/>
</dbReference>
<keyword evidence="2" id="KW-1185">Reference proteome</keyword>
<dbReference type="Proteomes" id="UP001448614">
    <property type="component" value="Unassembled WGS sequence"/>
</dbReference>
<organism evidence="1 2">
    <name type="scientific">Paenarthrobacter nicotinovorans</name>
    <name type="common">Arthrobacter nicotinovorans</name>
    <dbReference type="NCBI Taxonomy" id="29320"/>
    <lineage>
        <taxon>Bacteria</taxon>
        <taxon>Bacillati</taxon>
        <taxon>Actinomycetota</taxon>
        <taxon>Actinomycetes</taxon>
        <taxon>Micrococcales</taxon>
        <taxon>Micrococcaceae</taxon>
        <taxon>Paenarthrobacter</taxon>
    </lineage>
</organism>
<dbReference type="RefSeq" id="WP_347782579.1">
    <property type="nucleotide sequence ID" value="NZ_JBBMFV010000004.1"/>
</dbReference>
<dbReference type="Gene3D" id="3.30.572.10">
    <property type="entry name" value="Thymidylate synthase/dCMP hydroxymethylase domain"/>
    <property type="match status" value="1"/>
</dbReference>
<accession>A0ABV0GSV4</accession>
<dbReference type="InterPro" id="IPR036926">
    <property type="entry name" value="Thymidate_synth/dCMP_Mease_sf"/>
</dbReference>
<reference evidence="1 2" key="1">
    <citation type="journal article" date="2024" name="Appl. Microbiol. Biotechnol.">
        <title>Biosynthetic gene clusters with biotechnological applications in novel Antarctic isolates from Actinomycetota.</title>
        <authorList>
            <person name="Bruna P."/>
            <person name="Nunez-Montero K."/>
            <person name="Contreras M.J."/>
            <person name="Leal K."/>
            <person name="Garcia M."/>
            <person name="Abanto M."/>
            <person name="Barrientos L."/>
        </authorList>
    </citation>
    <scope>NUCLEOTIDE SEQUENCE [LARGE SCALE GENOMIC DNA]</scope>
    <source>
        <strain evidence="1 2">Se16.17</strain>
    </source>
</reference>
<gene>
    <name evidence="1" type="ORF">V3C41_11385</name>
</gene>